<evidence type="ECO:0000313" key="4">
    <source>
        <dbReference type="Proteomes" id="UP001165060"/>
    </source>
</evidence>
<protein>
    <submittedName>
        <fullName evidence="3">Uncharacterized protein</fullName>
    </submittedName>
</protein>
<proteinExistence type="predicted"/>
<evidence type="ECO:0000313" key="3">
    <source>
        <dbReference type="EMBL" id="GMI54323.1"/>
    </source>
</evidence>
<gene>
    <name evidence="3" type="ORF">TeGR_g9900</name>
</gene>
<evidence type="ECO:0000256" key="2">
    <source>
        <dbReference type="ARBA" id="ARBA00022840"/>
    </source>
</evidence>
<sequence length="590" mass="64873">VSSLIESGMLKYNDKSVDLKSDVDDLVVPDNVQAVIASRLAGLTTSQQSILQTASVIGRTFTLGMVTDVHPASEMLQTLSADLKEIVRKRLVERTVGSGGGDDADGELQFSHKFVQESIYESCLVSTRKQVHKAIAKHLELDQSKQLSDSYALIAHHYVQAEEWRSACLYLQLSSEVSARLEMQGAVIKSLTQWMHIREEKLGQSDDKKAEAINGRFGTARIETGIVCLTLGKALLAMVKYDEALKMFAAGAAKIGHPYPATTAAKVRVILRGLSHLQWMASTGSMYKINSEPSEAELKLAECTLLASNVHFRYTSDMPAYLALLLYIPLHTARPAKSMVAMCSLFGSVIGPSVGLTSISDHMVREVNRLAGTCTGADAAMAGGFLNTTNGCECAGKGELRQATGFFQAAAKEFYKDREMFHFANVTTFAAMFTWENGHGKKSFPLISSGLKKASESGIVAPMKQHHMYSPRNARFLCSLQFLAGCCDEAAWMSDDEVAEVLNTYDAVPVSAWQGYCPTSLHFLLFRAGRIDLNEFSKWKEKEPQECSFSIFFTGDRVASTVQHLELYVRRANAMLPPLYLTLMSHHIIA</sequence>
<organism evidence="3 4">
    <name type="scientific">Tetraparma gracilis</name>
    <dbReference type="NCBI Taxonomy" id="2962635"/>
    <lineage>
        <taxon>Eukaryota</taxon>
        <taxon>Sar</taxon>
        <taxon>Stramenopiles</taxon>
        <taxon>Ochrophyta</taxon>
        <taxon>Bolidophyceae</taxon>
        <taxon>Parmales</taxon>
        <taxon>Triparmaceae</taxon>
        <taxon>Tetraparma</taxon>
    </lineage>
</organism>
<feature type="non-terminal residue" evidence="3">
    <location>
        <position position="1"/>
    </location>
</feature>
<keyword evidence="4" id="KW-1185">Reference proteome</keyword>
<reference evidence="3 4" key="1">
    <citation type="journal article" date="2023" name="Commun. Biol.">
        <title>Genome analysis of Parmales, the sister group of diatoms, reveals the evolutionary specialization of diatoms from phago-mixotrophs to photoautotrophs.</title>
        <authorList>
            <person name="Ban H."/>
            <person name="Sato S."/>
            <person name="Yoshikawa S."/>
            <person name="Yamada K."/>
            <person name="Nakamura Y."/>
            <person name="Ichinomiya M."/>
            <person name="Sato N."/>
            <person name="Blanc-Mathieu R."/>
            <person name="Endo H."/>
            <person name="Kuwata A."/>
            <person name="Ogata H."/>
        </authorList>
    </citation>
    <scope>NUCLEOTIDE SEQUENCE [LARGE SCALE GENOMIC DNA]</scope>
</reference>
<comment type="caution">
    <text evidence="3">The sequence shown here is derived from an EMBL/GenBank/DDBJ whole genome shotgun (WGS) entry which is preliminary data.</text>
</comment>
<dbReference type="EMBL" id="BRYB01006285">
    <property type="protein sequence ID" value="GMI54323.1"/>
    <property type="molecule type" value="Genomic_DNA"/>
</dbReference>
<dbReference type="Proteomes" id="UP001165060">
    <property type="component" value="Unassembled WGS sequence"/>
</dbReference>
<dbReference type="PANTHER" id="PTHR16305">
    <property type="entry name" value="TESTICULAR SOLUBLE ADENYLYL CYCLASE"/>
    <property type="match status" value="1"/>
</dbReference>
<accession>A0ABQ6NC59</accession>
<dbReference type="PANTHER" id="PTHR16305:SF28">
    <property type="entry name" value="GUANYLATE CYCLASE DOMAIN-CONTAINING PROTEIN"/>
    <property type="match status" value="1"/>
</dbReference>
<evidence type="ECO:0000256" key="1">
    <source>
        <dbReference type="ARBA" id="ARBA00022741"/>
    </source>
</evidence>
<keyword evidence="1" id="KW-0547">Nucleotide-binding</keyword>
<keyword evidence="2" id="KW-0067">ATP-binding</keyword>
<name>A0ABQ6NC59_9STRA</name>